<name>A0ABW9G800_9GAMM</name>
<feature type="transmembrane region" description="Helical" evidence="5">
    <location>
        <begin position="70"/>
        <end position="91"/>
    </location>
</feature>
<evidence type="ECO:0000256" key="1">
    <source>
        <dbReference type="ARBA" id="ARBA00004141"/>
    </source>
</evidence>
<feature type="transmembrane region" description="Helical" evidence="5">
    <location>
        <begin position="40"/>
        <end position="58"/>
    </location>
</feature>
<organism evidence="7 8">
    <name type="scientific">Celerinatantimonas yamalensis</name>
    <dbReference type="NCBI Taxonomy" id="559956"/>
    <lineage>
        <taxon>Bacteria</taxon>
        <taxon>Pseudomonadati</taxon>
        <taxon>Pseudomonadota</taxon>
        <taxon>Gammaproteobacteria</taxon>
        <taxon>Celerinatantimonadaceae</taxon>
        <taxon>Celerinatantimonas</taxon>
    </lineage>
</organism>
<keyword evidence="2 5" id="KW-0812">Transmembrane</keyword>
<dbReference type="GO" id="GO:0016874">
    <property type="term" value="F:ligase activity"/>
    <property type="evidence" value="ECO:0007669"/>
    <property type="project" value="UniProtKB-KW"/>
</dbReference>
<feature type="domain" description="O-antigen ligase-related" evidence="6">
    <location>
        <begin position="192"/>
        <end position="347"/>
    </location>
</feature>
<protein>
    <submittedName>
        <fullName evidence="7">O-antigen ligase family protein</fullName>
    </submittedName>
</protein>
<reference evidence="7 8" key="1">
    <citation type="journal article" date="2013" name="Int. J. Syst. Evol. Microbiol.">
        <title>Celerinatantimonas yamalensis sp. nov., a cold-adapted diazotrophic bacterium from a cold permafrost brine.</title>
        <authorList>
            <person name="Shcherbakova V."/>
            <person name="Chuvilskaya N."/>
            <person name="Rivkina E."/>
            <person name="Demidov N."/>
            <person name="Uchaeva V."/>
            <person name="Suetin S."/>
            <person name="Suzina N."/>
            <person name="Gilichinsky D."/>
        </authorList>
    </citation>
    <scope>NUCLEOTIDE SEQUENCE [LARGE SCALE GENOMIC DNA]</scope>
    <source>
        <strain evidence="7 8">C7</strain>
    </source>
</reference>
<dbReference type="InterPro" id="IPR007016">
    <property type="entry name" value="O-antigen_ligase-rel_domated"/>
</dbReference>
<feature type="transmembrane region" description="Helical" evidence="5">
    <location>
        <begin position="12"/>
        <end position="34"/>
    </location>
</feature>
<keyword evidence="8" id="KW-1185">Reference proteome</keyword>
<gene>
    <name evidence="7" type="ORF">ABUE30_12285</name>
</gene>
<feature type="transmembrane region" description="Helical" evidence="5">
    <location>
        <begin position="230"/>
        <end position="248"/>
    </location>
</feature>
<keyword evidence="7" id="KW-0436">Ligase</keyword>
<dbReference type="EMBL" id="JBEQCT010000005">
    <property type="protein sequence ID" value="MFM2485822.1"/>
    <property type="molecule type" value="Genomic_DNA"/>
</dbReference>
<dbReference type="PANTHER" id="PTHR37422">
    <property type="entry name" value="TEICHURONIC ACID BIOSYNTHESIS PROTEIN TUAE"/>
    <property type="match status" value="1"/>
</dbReference>
<evidence type="ECO:0000313" key="8">
    <source>
        <dbReference type="Proteomes" id="UP001629953"/>
    </source>
</evidence>
<feature type="transmembrane region" description="Helical" evidence="5">
    <location>
        <begin position="196"/>
        <end position="218"/>
    </location>
</feature>
<feature type="transmembrane region" description="Helical" evidence="5">
    <location>
        <begin position="338"/>
        <end position="357"/>
    </location>
</feature>
<proteinExistence type="predicted"/>
<evidence type="ECO:0000256" key="3">
    <source>
        <dbReference type="ARBA" id="ARBA00022989"/>
    </source>
</evidence>
<evidence type="ECO:0000259" key="6">
    <source>
        <dbReference type="Pfam" id="PF04932"/>
    </source>
</evidence>
<evidence type="ECO:0000256" key="5">
    <source>
        <dbReference type="SAM" id="Phobius"/>
    </source>
</evidence>
<dbReference type="InterPro" id="IPR051533">
    <property type="entry name" value="WaaL-like"/>
</dbReference>
<comment type="subcellular location">
    <subcellularLocation>
        <location evidence="1">Membrane</location>
        <topology evidence="1">Multi-pass membrane protein</topology>
    </subcellularLocation>
</comment>
<dbReference type="Proteomes" id="UP001629953">
    <property type="component" value="Unassembled WGS sequence"/>
</dbReference>
<evidence type="ECO:0000256" key="4">
    <source>
        <dbReference type="ARBA" id="ARBA00023136"/>
    </source>
</evidence>
<dbReference type="PANTHER" id="PTHR37422:SF17">
    <property type="entry name" value="O-ANTIGEN LIGASE"/>
    <property type="match status" value="1"/>
</dbReference>
<dbReference type="RefSeq" id="WP_408624072.1">
    <property type="nucleotide sequence ID" value="NZ_JBEQCT010000005.1"/>
</dbReference>
<keyword evidence="4 5" id="KW-0472">Membrane</keyword>
<feature type="transmembrane region" description="Helical" evidence="5">
    <location>
        <begin position="119"/>
        <end position="139"/>
    </location>
</feature>
<feature type="transmembrane region" description="Helical" evidence="5">
    <location>
        <begin position="400"/>
        <end position="417"/>
    </location>
</feature>
<sequence length="424" mass="47877">MTGRFMNIGENFPAFATWWSSVAVAAIFAMALMVNSGYSYGASMLLLAALVMLVTRFRHINVCIDRGDRWLLLTFVIYGVVLIGCRFIHVFEIIGLDKPSRFIIGALVYLFLRRYPFKIVWFWYGLAVGAFIGVLIAFYQRFILDLDRANAWMHPIMFGDIGMLMGMLCLVGILYFKAKGSLPSMMLMALGSVSGILVSILSGSRGGWIAMPMTLFYIFWQGREFIGLYYAKRCVVAFILGAVVLVSVPQFGVKSRIETTITNVIAYRQGTHVDTSIGMRFEMWKAALYMFYAHPVLGVGKYDLHQYKQKLADRGLIDPSVIPFDHAHNEYLTNLSEYGMSGFILLILVYFVPLRLFSAKVKRYSDDWPMKSLAMAGVLVPVCYMDFALSQSMFSHNSGVMMYILTILVIWSAIRACEEAAVKD</sequence>
<accession>A0ABW9G800</accession>
<comment type="caution">
    <text evidence="7">The sequence shown here is derived from an EMBL/GenBank/DDBJ whole genome shotgun (WGS) entry which is preliminary data.</text>
</comment>
<evidence type="ECO:0000313" key="7">
    <source>
        <dbReference type="EMBL" id="MFM2485822.1"/>
    </source>
</evidence>
<evidence type="ECO:0000256" key="2">
    <source>
        <dbReference type="ARBA" id="ARBA00022692"/>
    </source>
</evidence>
<feature type="transmembrane region" description="Helical" evidence="5">
    <location>
        <begin position="151"/>
        <end position="176"/>
    </location>
</feature>
<keyword evidence="3 5" id="KW-1133">Transmembrane helix</keyword>
<dbReference type="Pfam" id="PF04932">
    <property type="entry name" value="Wzy_C"/>
    <property type="match status" value="1"/>
</dbReference>